<keyword evidence="1" id="KW-0067">ATP-binding</keyword>
<dbReference type="GO" id="GO:0005524">
    <property type="term" value="F:ATP binding"/>
    <property type="evidence" value="ECO:0007669"/>
    <property type="project" value="UniProtKB-KW"/>
</dbReference>
<keyword evidence="1" id="KW-0547">Nucleotide-binding</keyword>
<protein>
    <submittedName>
        <fullName evidence="1">ATP-binding protein</fullName>
    </submittedName>
</protein>
<keyword evidence="2" id="KW-1185">Reference proteome</keyword>
<dbReference type="EMBL" id="JAMGZK010000035">
    <property type="protein sequence ID" value="MCU6663131.1"/>
    <property type="molecule type" value="Genomic_DNA"/>
</dbReference>
<evidence type="ECO:0000313" key="1">
    <source>
        <dbReference type="EMBL" id="MCU6663131.1"/>
    </source>
</evidence>
<dbReference type="Proteomes" id="UP001063816">
    <property type="component" value="Unassembled WGS sequence"/>
</dbReference>
<comment type="caution">
    <text evidence="1">The sequence shown here is derived from an EMBL/GenBank/DDBJ whole genome shotgun (WGS) entry which is preliminary data.</text>
</comment>
<sequence>MYLASCAFEEPEEPLVLYYPSWLNVWESHSYNNALKSTGKTGWGFKRFGTLQESYIRETIRKPDYIPYIEAMEKTADSALHQLSTKERMRLFKSRTAFIYVDSWGESGVFENNISALHASVINTLPKSLVKKFSVTDVTCKVRGEKYALIQAMRLAQDYLNWNVFDFVIICGGYRAIPLLTFTAENINPRRKGKKSGETSGINVSIERVGCFIFSQRESRLKIQCGAYVAPDSADRWLSASLHGADIDLLAYAGGRDIPELSGKTIDLVSIYGSSGCLTPALSWQYITHRELRGGCIRTILADNPGGCSYFDTWY</sequence>
<proteinExistence type="predicted"/>
<reference evidence="1" key="1">
    <citation type="submission" date="2022-05" db="EMBL/GenBank/DDBJ databases">
        <title>Description of a novel species of Leclercia; Leclercia tamurae and the Proposal for a Novel Genus Silvania gen. nov. Containing Two Novel Species Silvania hatchlandensis sp. nov. and Silvania confinis sp. nov. Isolated from the Rhizosphere of Oak.</title>
        <authorList>
            <person name="Maddock D.W."/>
            <person name="Brady C.L."/>
            <person name="Denman S."/>
            <person name="Arnold D."/>
        </authorList>
    </citation>
    <scope>NUCLEOTIDE SEQUENCE</scope>
    <source>
        <strain evidence="1">H19S6</strain>
    </source>
</reference>
<dbReference type="AlphaFoldDB" id="A0A9J6PZ74"/>
<accession>A0A9J6PZ74</accession>
<dbReference type="RefSeq" id="WP_271280909.1">
    <property type="nucleotide sequence ID" value="NZ_JAMGZK010000035.1"/>
</dbReference>
<gene>
    <name evidence="1" type="ORF">M8014_02080</name>
</gene>
<name>A0A9J6PZ74_9ENTR</name>
<evidence type="ECO:0000313" key="2">
    <source>
        <dbReference type="Proteomes" id="UP001063816"/>
    </source>
</evidence>
<organism evidence="1 2">
    <name type="scientific">Silvania hatchlandensis</name>
    <dbReference type="NCBI Taxonomy" id="2926469"/>
    <lineage>
        <taxon>Bacteria</taxon>
        <taxon>Pseudomonadati</taxon>
        <taxon>Pseudomonadota</taxon>
        <taxon>Gammaproteobacteria</taxon>
        <taxon>Enterobacterales</taxon>
        <taxon>Enterobacteriaceae</taxon>
        <taxon>Silvania</taxon>
    </lineage>
</organism>